<dbReference type="PANTHER" id="PTHR43800">
    <property type="entry name" value="PEPTIDYL-LYSINE N-ACETYLTRANSFERASE YJAB"/>
    <property type="match status" value="1"/>
</dbReference>
<organism evidence="4 5">
    <name type="scientific">Pseudomonas rubra</name>
    <dbReference type="NCBI Taxonomy" id="2942627"/>
    <lineage>
        <taxon>Bacteria</taxon>
        <taxon>Pseudomonadati</taxon>
        <taxon>Pseudomonadota</taxon>
        <taxon>Gammaproteobacteria</taxon>
        <taxon>Pseudomonadales</taxon>
        <taxon>Pseudomonadaceae</taxon>
        <taxon>Pseudomonas</taxon>
    </lineage>
</organism>
<evidence type="ECO:0000256" key="2">
    <source>
        <dbReference type="ARBA" id="ARBA00023315"/>
    </source>
</evidence>
<dbReference type="PANTHER" id="PTHR43800:SF1">
    <property type="entry name" value="PEPTIDYL-LYSINE N-ACETYLTRANSFERASE YJAB"/>
    <property type="match status" value="1"/>
</dbReference>
<sequence>MSLSIRLARTEEAPLLPAIERSAAQAFLEHPGLEWIARGSVMSLEDHLGFIEAGHEWLLTDEHDQPQGFICVTPAGTDLFIHELSVAQPVQGQGQGRRLIATVRQWASDQGFQGLTLTTFAQVPWNAPFYARLGFELLTETQLNPALSQQLRREQLQLKSTRCAMRLPLQPLS</sequence>
<gene>
    <name evidence="4" type="ORF">M5G17_03305</name>
</gene>
<dbReference type="Pfam" id="PF00583">
    <property type="entry name" value="Acetyltransf_1"/>
    <property type="match status" value="1"/>
</dbReference>
<evidence type="ECO:0000259" key="3">
    <source>
        <dbReference type="PROSITE" id="PS51186"/>
    </source>
</evidence>
<dbReference type="PROSITE" id="PS51186">
    <property type="entry name" value="GNAT"/>
    <property type="match status" value="1"/>
</dbReference>
<dbReference type="Proteomes" id="UP001148184">
    <property type="component" value="Unassembled WGS sequence"/>
</dbReference>
<comment type="caution">
    <text evidence="4">The sequence shown here is derived from an EMBL/GenBank/DDBJ whole genome shotgun (WGS) entry which is preliminary data.</text>
</comment>
<dbReference type="InterPro" id="IPR000182">
    <property type="entry name" value="GNAT_dom"/>
</dbReference>
<dbReference type="InterPro" id="IPR016181">
    <property type="entry name" value="Acyl_CoA_acyltransferase"/>
</dbReference>
<reference evidence="4 5" key="1">
    <citation type="submission" date="2022-05" db="EMBL/GenBank/DDBJ databases">
        <title>Novel Pseudomonas spp. Isolated from a Rainbow Trout Aquaculture Facility.</title>
        <authorList>
            <person name="Testerman T."/>
            <person name="Graf J."/>
        </authorList>
    </citation>
    <scope>NUCLEOTIDE SEQUENCE [LARGE SCALE GENOMIC DNA]</scope>
    <source>
        <strain evidence="4 5">ID1025</strain>
    </source>
</reference>
<feature type="domain" description="N-acetyltransferase" evidence="3">
    <location>
        <begin position="3"/>
        <end position="154"/>
    </location>
</feature>
<keyword evidence="2" id="KW-0012">Acyltransferase</keyword>
<evidence type="ECO:0000313" key="5">
    <source>
        <dbReference type="Proteomes" id="UP001148184"/>
    </source>
</evidence>
<dbReference type="SUPFAM" id="SSF55729">
    <property type="entry name" value="Acyl-CoA N-acyltransferases (Nat)"/>
    <property type="match status" value="1"/>
</dbReference>
<evidence type="ECO:0000313" key="4">
    <source>
        <dbReference type="EMBL" id="MDD1012711.1"/>
    </source>
</evidence>
<protein>
    <submittedName>
        <fullName evidence="4">GNAT family N-acetyltransferase</fullName>
    </submittedName>
</protein>
<dbReference type="EMBL" id="JAMDGZ010000007">
    <property type="protein sequence ID" value="MDD1012711.1"/>
    <property type="molecule type" value="Genomic_DNA"/>
</dbReference>
<dbReference type="CDD" id="cd04301">
    <property type="entry name" value="NAT_SF"/>
    <property type="match status" value="1"/>
</dbReference>
<evidence type="ECO:0000256" key="1">
    <source>
        <dbReference type="ARBA" id="ARBA00022679"/>
    </source>
</evidence>
<proteinExistence type="predicted"/>
<dbReference type="RefSeq" id="WP_273891587.1">
    <property type="nucleotide sequence ID" value="NZ_JAMDGP010000030.1"/>
</dbReference>
<dbReference type="Gene3D" id="3.40.630.30">
    <property type="match status" value="1"/>
</dbReference>
<keyword evidence="5" id="KW-1185">Reference proteome</keyword>
<name>A0ABT5P3G6_9PSED</name>
<keyword evidence="1" id="KW-0808">Transferase</keyword>
<accession>A0ABT5P3G6</accession>